<organism evidence="1 2">
    <name type="scientific">Caballeronia arationis</name>
    <dbReference type="NCBI Taxonomy" id="1777142"/>
    <lineage>
        <taxon>Bacteria</taxon>
        <taxon>Pseudomonadati</taxon>
        <taxon>Pseudomonadota</taxon>
        <taxon>Betaproteobacteria</taxon>
        <taxon>Burkholderiales</taxon>
        <taxon>Burkholderiaceae</taxon>
        <taxon>Caballeronia</taxon>
    </lineage>
</organism>
<dbReference type="EMBL" id="OCSU01000003">
    <property type="protein sequence ID" value="SOE89027.1"/>
    <property type="molecule type" value="Genomic_DNA"/>
</dbReference>
<name>A0A7Z7IGT0_9BURK</name>
<dbReference type="Proteomes" id="UP000219522">
    <property type="component" value="Unassembled WGS sequence"/>
</dbReference>
<accession>A0A7Z7IGT0</accession>
<keyword evidence="2" id="KW-1185">Reference proteome</keyword>
<evidence type="ECO:0000313" key="2">
    <source>
        <dbReference type="Proteomes" id="UP000219522"/>
    </source>
</evidence>
<proteinExistence type="predicted"/>
<comment type="caution">
    <text evidence="1">The sequence shown here is derived from an EMBL/GenBank/DDBJ whole genome shotgun (WGS) entry which is preliminary data.</text>
</comment>
<sequence>MIACSHSDRDGLHAASVSIEKHDYPARSFSDLDFFYDDVDALEYATTWGRIWIEMNVRFRVPSHAAGDR</sequence>
<evidence type="ECO:0000313" key="1">
    <source>
        <dbReference type="EMBL" id="SOE89027.1"/>
    </source>
</evidence>
<protein>
    <submittedName>
        <fullName evidence="1">Uncharacterized protein</fullName>
    </submittedName>
</protein>
<reference evidence="1 2" key="1">
    <citation type="submission" date="2017-09" db="EMBL/GenBank/DDBJ databases">
        <authorList>
            <person name="Varghese N."/>
            <person name="Submissions S."/>
        </authorList>
    </citation>
    <scope>NUCLEOTIDE SEQUENCE [LARGE SCALE GENOMIC DNA]</scope>
    <source>
        <strain evidence="1 2">OK806</strain>
    </source>
</reference>
<dbReference type="AlphaFoldDB" id="A0A7Z7IGT0"/>
<gene>
    <name evidence="1" type="ORF">SAMN05446927_7665</name>
</gene>